<dbReference type="KEGG" id="bbel:109463929"/>
<evidence type="ECO:0000313" key="6">
    <source>
        <dbReference type="RefSeq" id="XP_019616384.1"/>
    </source>
</evidence>
<dbReference type="FunFam" id="1.10.238.10:FF:000001">
    <property type="entry name" value="Calmodulin 1"/>
    <property type="match status" value="1"/>
</dbReference>
<dbReference type="Gene3D" id="1.10.238.10">
    <property type="entry name" value="EF-hand"/>
    <property type="match status" value="1"/>
</dbReference>
<gene>
    <name evidence="6" type="primary">LOC109463929</name>
</gene>
<name>A0A6P4Y1H3_BRABE</name>
<dbReference type="InterPro" id="IPR011992">
    <property type="entry name" value="EF-hand-dom_pair"/>
</dbReference>
<dbReference type="GeneID" id="109463929"/>
<sequence length="145" mass="16381">MANVEQIFKKYDVNRDGHMSTAELEAALKELKVVPTKGLIEVLMKQYDVDGNGQLDLQEFTRLVGDLKHFGSADPQELLETFRKIDKDGSGFITPEELKTGLKHFFGDEPVTDEIVQWVIDGADKNADGRIDIAEFAQYIHILEK</sequence>
<keyword evidence="3" id="KW-0106">Calcium</keyword>
<dbReference type="Proteomes" id="UP000515135">
    <property type="component" value="Unplaced"/>
</dbReference>
<evidence type="ECO:0000313" key="5">
    <source>
        <dbReference type="Proteomes" id="UP000515135"/>
    </source>
</evidence>
<evidence type="ECO:0000256" key="1">
    <source>
        <dbReference type="ARBA" id="ARBA00022723"/>
    </source>
</evidence>
<accession>A0A6P4Y1H3</accession>
<protein>
    <submittedName>
        <fullName evidence="6">Squidulin-like</fullName>
    </submittedName>
</protein>
<dbReference type="PROSITE" id="PS50222">
    <property type="entry name" value="EF_HAND_2"/>
    <property type="match status" value="4"/>
</dbReference>
<dbReference type="InterPro" id="IPR002048">
    <property type="entry name" value="EF_hand_dom"/>
</dbReference>
<proteinExistence type="predicted"/>
<evidence type="ECO:0000259" key="4">
    <source>
        <dbReference type="PROSITE" id="PS50222"/>
    </source>
</evidence>
<feature type="domain" description="EF-hand" evidence="4">
    <location>
        <begin position="111"/>
        <end position="145"/>
    </location>
</feature>
<feature type="domain" description="EF-hand" evidence="4">
    <location>
        <begin position="35"/>
        <end position="70"/>
    </location>
</feature>
<feature type="domain" description="EF-hand" evidence="4">
    <location>
        <begin position="1"/>
        <end position="34"/>
    </location>
</feature>
<organism evidence="5 6">
    <name type="scientific">Branchiostoma belcheri</name>
    <name type="common">Amphioxus</name>
    <dbReference type="NCBI Taxonomy" id="7741"/>
    <lineage>
        <taxon>Eukaryota</taxon>
        <taxon>Metazoa</taxon>
        <taxon>Chordata</taxon>
        <taxon>Cephalochordata</taxon>
        <taxon>Leptocardii</taxon>
        <taxon>Amphioxiformes</taxon>
        <taxon>Branchiostomatidae</taxon>
        <taxon>Branchiostoma</taxon>
    </lineage>
</organism>
<dbReference type="OrthoDB" id="26525at2759"/>
<dbReference type="SMART" id="SM00054">
    <property type="entry name" value="EFh"/>
    <property type="match status" value="4"/>
</dbReference>
<dbReference type="Pfam" id="PF13499">
    <property type="entry name" value="EF-hand_7"/>
    <property type="match status" value="2"/>
</dbReference>
<keyword evidence="1" id="KW-0479">Metal-binding</keyword>
<dbReference type="GO" id="GO:0005509">
    <property type="term" value="F:calcium ion binding"/>
    <property type="evidence" value="ECO:0007669"/>
    <property type="project" value="InterPro"/>
</dbReference>
<feature type="domain" description="EF-hand" evidence="4">
    <location>
        <begin position="73"/>
        <end position="108"/>
    </location>
</feature>
<dbReference type="InterPro" id="IPR018247">
    <property type="entry name" value="EF_Hand_1_Ca_BS"/>
</dbReference>
<evidence type="ECO:0000256" key="2">
    <source>
        <dbReference type="ARBA" id="ARBA00022737"/>
    </source>
</evidence>
<dbReference type="SUPFAM" id="SSF47473">
    <property type="entry name" value="EF-hand"/>
    <property type="match status" value="1"/>
</dbReference>
<keyword evidence="2" id="KW-0677">Repeat</keyword>
<evidence type="ECO:0000256" key="3">
    <source>
        <dbReference type="ARBA" id="ARBA00022837"/>
    </source>
</evidence>
<keyword evidence="5" id="KW-1185">Reference proteome</keyword>
<dbReference type="PROSITE" id="PS00018">
    <property type="entry name" value="EF_HAND_1"/>
    <property type="match status" value="4"/>
</dbReference>
<dbReference type="PANTHER" id="PTHR10891">
    <property type="entry name" value="EF-HAND CALCIUM-BINDING DOMAIN CONTAINING PROTEIN"/>
    <property type="match status" value="1"/>
</dbReference>
<dbReference type="RefSeq" id="XP_019616384.1">
    <property type="nucleotide sequence ID" value="XM_019760825.1"/>
</dbReference>
<reference evidence="6" key="1">
    <citation type="submission" date="2025-08" db="UniProtKB">
        <authorList>
            <consortium name="RefSeq"/>
        </authorList>
    </citation>
    <scope>IDENTIFICATION</scope>
    <source>
        <tissue evidence="6">Gonad</tissue>
    </source>
</reference>
<dbReference type="InterPro" id="IPR039647">
    <property type="entry name" value="EF_hand_pair_protein_CML-like"/>
</dbReference>
<dbReference type="AlphaFoldDB" id="A0A6P4Y1H3"/>
<dbReference type="CDD" id="cd00051">
    <property type="entry name" value="EFh"/>
    <property type="match status" value="1"/>
</dbReference>